<organism evidence="4 5">
    <name type="scientific">Aquibacillus rhizosphaerae</name>
    <dbReference type="NCBI Taxonomy" id="3051431"/>
    <lineage>
        <taxon>Bacteria</taxon>
        <taxon>Bacillati</taxon>
        <taxon>Bacillota</taxon>
        <taxon>Bacilli</taxon>
        <taxon>Bacillales</taxon>
        <taxon>Bacillaceae</taxon>
        <taxon>Aquibacillus</taxon>
    </lineage>
</organism>
<evidence type="ECO:0000256" key="1">
    <source>
        <dbReference type="SAM" id="Phobius"/>
    </source>
</evidence>
<feature type="transmembrane region" description="Helical" evidence="1">
    <location>
        <begin position="184"/>
        <end position="207"/>
    </location>
</feature>
<dbReference type="Pfam" id="PF07853">
    <property type="entry name" value="DUF1648"/>
    <property type="match status" value="1"/>
</dbReference>
<reference evidence="4 5" key="1">
    <citation type="submission" date="2023-06" db="EMBL/GenBank/DDBJ databases">
        <title>Aquibacillus rhizosphaerae LR5S19.</title>
        <authorList>
            <person name="Sun J.-Q."/>
        </authorList>
    </citation>
    <scope>NUCLEOTIDE SEQUENCE [LARGE SCALE GENOMIC DNA]</scope>
    <source>
        <strain evidence="4 5">LR5S19</strain>
    </source>
</reference>
<keyword evidence="1" id="KW-0472">Membrane</keyword>
<dbReference type="PANTHER" id="PTHR37810:SF5">
    <property type="entry name" value="IMMUNITY PROTEIN SDPI"/>
    <property type="match status" value="1"/>
</dbReference>
<dbReference type="RefSeq" id="WP_285931211.1">
    <property type="nucleotide sequence ID" value="NZ_JASTZU010000024.1"/>
</dbReference>
<dbReference type="PANTHER" id="PTHR37810">
    <property type="entry name" value="IMMUNITY PROTEIN SDPI"/>
    <property type="match status" value="1"/>
</dbReference>
<keyword evidence="1" id="KW-0812">Transmembrane</keyword>
<proteinExistence type="predicted"/>
<feature type="domain" description="DUF5808" evidence="3">
    <location>
        <begin position="326"/>
        <end position="351"/>
    </location>
</feature>
<feature type="transmembrane region" description="Helical" evidence="1">
    <location>
        <begin position="345"/>
        <end position="366"/>
    </location>
</feature>
<dbReference type="InterPro" id="IPR012867">
    <property type="entry name" value="DUF1648"/>
</dbReference>
<feature type="domain" description="DUF1648" evidence="2">
    <location>
        <begin position="146"/>
        <end position="194"/>
    </location>
</feature>
<comment type="caution">
    <text evidence="4">The sequence shown here is derived from an EMBL/GenBank/DDBJ whole genome shotgun (WGS) entry which is preliminary data.</text>
</comment>
<feature type="transmembrane region" description="Helical" evidence="1">
    <location>
        <begin position="6"/>
        <end position="24"/>
    </location>
</feature>
<feature type="transmembrane region" description="Helical" evidence="1">
    <location>
        <begin position="266"/>
        <end position="287"/>
    </location>
</feature>
<dbReference type="EMBL" id="JASTZU010000024">
    <property type="protein sequence ID" value="MDL4840205.1"/>
    <property type="molecule type" value="Genomic_DNA"/>
</dbReference>
<evidence type="ECO:0000313" key="5">
    <source>
        <dbReference type="Proteomes" id="UP001235343"/>
    </source>
</evidence>
<feature type="transmembrane region" description="Helical" evidence="1">
    <location>
        <begin position="139"/>
        <end position="159"/>
    </location>
</feature>
<evidence type="ECO:0000313" key="4">
    <source>
        <dbReference type="EMBL" id="MDL4840205.1"/>
    </source>
</evidence>
<feature type="transmembrane region" description="Helical" evidence="1">
    <location>
        <begin position="81"/>
        <end position="104"/>
    </location>
</feature>
<feature type="transmembrane region" description="Helical" evidence="1">
    <location>
        <begin position="50"/>
        <end position="69"/>
    </location>
</feature>
<evidence type="ECO:0000259" key="3">
    <source>
        <dbReference type="Pfam" id="PF19124"/>
    </source>
</evidence>
<dbReference type="Pfam" id="PF19124">
    <property type="entry name" value="DUF5808"/>
    <property type="match status" value="1"/>
</dbReference>
<evidence type="ECO:0000259" key="2">
    <source>
        <dbReference type="Pfam" id="PF07853"/>
    </source>
</evidence>
<name>A0ABT7L6I5_9BACI</name>
<keyword evidence="5" id="KW-1185">Reference proteome</keyword>
<sequence length="368" mass="41994">MEFITLFITILFVSCIQIAIPFLVKRTVVFGVTIPYEQAKHVKVIHYKKLYAILTTVIALASSIGFIIWNQVTPMDETMLVLTGTLIPFVILLTGLTLYFYFHYKMTKLKKSKRWFEKIKQVRYADLAVRSQDEMLASYVHFIPSIITVTIIVLSVNLYDQLPGQIPVHWGPDGVADAFSEKSWLSVLNLPIVLIILQSMFFGTNLFTKKSGIKINPGNVTSSKMRQLRLRKYSSWFLFITNIAMTMLFSILQLNLLYENLFSESLLIFLPFGFLVFTLVGALALAIKVGRVDSDLEGKLITDEPSKVEGVDDDNYWKGGLFYFNRKDPSIFVEKRFGIGWTLNFANPIGYFVMIVPIILILILSFSI</sequence>
<dbReference type="Proteomes" id="UP001235343">
    <property type="component" value="Unassembled WGS sequence"/>
</dbReference>
<keyword evidence="1" id="KW-1133">Transmembrane helix</keyword>
<feature type="transmembrane region" description="Helical" evidence="1">
    <location>
        <begin position="233"/>
        <end position="254"/>
    </location>
</feature>
<protein>
    <submittedName>
        <fullName evidence="4">DUF5808 domain-containing protein</fullName>
    </submittedName>
</protein>
<gene>
    <name evidence="4" type="ORF">QQS35_06995</name>
</gene>
<accession>A0ABT7L6I5</accession>
<dbReference type="InterPro" id="IPR043831">
    <property type="entry name" value="DUF5808"/>
</dbReference>